<dbReference type="AlphaFoldDB" id="A0A8C3FN46"/>
<dbReference type="Ensembl" id="ENSCPBT00000013497.1">
    <property type="protein sequence ID" value="ENSCPBP00000011259.1"/>
    <property type="gene ID" value="ENSCPBG00000008590.1"/>
</dbReference>
<evidence type="ECO:0000256" key="1">
    <source>
        <dbReference type="SAM" id="MobiDB-lite"/>
    </source>
</evidence>
<organism evidence="2 3">
    <name type="scientific">Chrysemys picta bellii</name>
    <name type="common">Western painted turtle</name>
    <name type="synonym">Emys bellii</name>
    <dbReference type="NCBI Taxonomy" id="8478"/>
    <lineage>
        <taxon>Eukaryota</taxon>
        <taxon>Metazoa</taxon>
        <taxon>Chordata</taxon>
        <taxon>Craniata</taxon>
        <taxon>Vertebrata</taxon>
        <taxon>Euteleostomi</taxon>
        <taxon>Archelosauria</taxon>
        <taxon>Testudinata</taxon>
        <taxon>Testudines</taxon>
        <taxon>Cryptodira</taxon>
        <taxon>Durocryptodira</taxon>
        <taxon>Testudinoidea</taxon>
        <taxon>Emydidae</taxon>
        <taxon>Chrysemys</taxon>
    </lineage>
</organism>
<feature type="region of interest" description="Disordered" evidence="1">
    <location>
        <begin position="148"/>
        <end position="219"/>
    </location>
</feature>
<proteinExistence type="predicted"/>
<dbReference type="Proteomes" id="UP000694380">
    <property type="component" value="Unplaced"/>
</dbReference>
<accession>A0A8C3FN46</accession>
<evidence type="ECO:0000313" key="2">
    <source>
        <dbReference type="Ensembl" id="ENSCPBP00000011259.1"/>
    </source>
</evidence>
<protein>
    <submittedName>
        <fullName evidence="2">Uncharacterized protein</fullName>
    </submittedName>
</protein>
<reference evidence="2" key="2">
    <citation type="submission" date="2025-09" db="UniProtKB">
        <authorList>
            <consortium name="Ensembl"/>
        </authorList>
    </citation>
    <scope>IDENTIFICATION</scope>
</reference>
<reference evidence="2" key="1">
    <citation type="submission" date="2025-08" db="UniProtKB">
        <authorList>
            <consortium name="Ensembl"/>
        </authorList>
    </citation>
    <scope>IDENTIFICATION</scope>
</reference>
<feature type="compositionally biased region" description="Pro residues" evidence="1">
    <location>
        <begin position="177"/>
        <end position="188"/>
    </location>
</feature>
<keyword evidence="3" id="KW-1185">Reference proteome</keyword>
<evidence type="ECO:0000313" key="3">
    <source>
        <dbReference type="Proteomes" id="UP000694380"/>
    </source>
</evidence>
<name>A0A8C3FN46_CHRPI</name>
<sequence>MWGTCWGNCRFSVVPGCLGSSSPRVWDTLPPGRLCSLPPRFWGSLPPGRLGSLPPRFWGSLPPGCLCSLSPRVCGSLPPGRLGSLSPQILELSPSLTPGFLVPESGFFPSRMPGFSPSHMPGFSLPQNLGVRFLPGLLLAGKPVTAVPEAQPTPGAAPGPAPWGTGRGQWGRQSSTPPEPQKPVLPPRSPRRPLLREAGTGVAGSSPRSHPPCPAPHSAPCWERLWLA</sequence>